<dbReference type="EMBL" id="CP049055">
    <property type="protein sequence ID" value="QII13885.1"/>
    <property type="molecule type" value="Genomic_DNA"/>
</dbReference>
<reference evidence="1 2" key="1">
    <citation type="submission" date="2020-02" db="EMBL/GenBank/DDBJ databases">
        <title>Newly sequenced genome of strain CSTR1 showed variability in Candidatus Kuenenia stuttgartiensis genomes.</title>
        <authorList>
            <person name="Ding C."/>
            <person name="Adrian L."/>
        </authorList>
    </citation>
    <scope>NUCLEOTIDE SEQUENCE [LARGE SCALE GENOMIC DNA]</scope>
    <source>
        <strain evidence="1 2">CSTR1</strain>
    </source>
</reference>
<evidence type="ECO:0000313" key="2">
    <source>
        <dbReference type="Proteomes" id="UP000501926"/>
    </source>
</evidence>
<name>A0A6G7GWJ1_KUEST</name>
<dbReference type="AlphaFoldDB" id="A0A6G7GWJ1"/>
<proteinExistence type="predicted"/>
<dbReference type="Proteomes" id="UP000501926">
    <property type="component" value="Chromosome"/>
</dbReference>
<protein>
    <submittedName>
        <fullName evidence="1">Uncharacterized protein</fullName>
    </submittedName>
</protein>
<sequence>MSQPHDWFTFFQIVLYLPVASITNKKANQAKNYNAFIVRELIPVNRVHYTILV</sequence>
<accession>A0A6G7GWJ1</accession>
<evidence type="ECO:0000313" key="1">
    <source>
        <dbReference type="EMBL" id="QII13885.1"/>
    </source>
</evidence>
<organism evidence="1 2">
    <name type="scientific">Kuenenia stuttgartiensis</name>
    <dbReference type="NCBI Taxonomy" id="174633"/>
    <lineage>
        <taxon>Bacteria</taxon>
        <taxon>Pseudomonadati</taxon>
        <taxon>Planctomycetota</taxon>
        <taxon>Candidatus Brocadiia</taxon>
        <taxon>Candidatus Brocadiales</taxon>
        <taxon>Candidatus Brocadiaceae</taxon>
        <taxon>Candidatus Kuenenia</taxon>
    </lineage>
</organism>
<gene>
    <name evidence="1" type="ORF">KsCSTR_45060</name>
</gene>